<keyword evidence="2" id="KW-1185">Reference proteome</keyword>
<comment type="caution">
    <text evidence="1">The sequence shown here is derived from an EMBL/GenBank/DDBJ whole genome shotgun (WGS) entry which is preliminary data.</text>
</comment>
<gene>
    <name evidence="1" type="ORF">KP509_21G024800</name>
</gene>
<proteinExistence type="predicted"/>
<dbReference type="EMBL" id="CM035426">
    <property type="protein sequence ID" value="KAH7314863.1"/>
    <property type="molecule type" value="Genomic_DNA"/>
</dbReference>
<evidence type="ECO:0000313" key="2">
    <source>
        <dbReference type="Proteomes" id="UP000825935"/>
    </source>
</evidence>
<protein>
    <submittedName>
        <fullName evidence="1">Uncharacterized protein</fullName>
    </submittedName>
</protein>
<accession>A0A8T2SB90</accession>
<reference evidence="1" key="1">
    <citation type="submission" date="2021-08" db="EMBL/GenBank/DDBJ databases">
        <title>WGS assembly of Ceratopteris richardii.</title>
        <authorList>
            <person name="Marchant D.B."/>
            <person name="Chen G."/>
            <person name="Jenkins J."/>
            <person name="Shu S."/>
            <person name="Leebens-Mack J."/>
            <person name="Grimwood J."/>
            <person name="Schmutz J."/>
            <person name="Soltis P."/>
            <person name="Soltis D."/>
            <person name="Chen Z.-H."/>
        </authorList>
    </citation>
    <scope>NUCLEOTIDE SEQUENCE</scope>
    <source>
        <strain evidence="1">Whitten #5841</strain>
        <tissue evidence="1">Leaf</tissue>
    </source>
</reference>
<organism evidence="1 2">
    <name type="scientific">Ceratopteris richardii</name>
    <name type="common">Triangle waterfern</name>
    <dbReference type="NCBI Taxonomy" id="49495"/>
    <lineage>
        <taxon>Eukaryota</taxon>
        <taxon>Viridiplantae</taxon>
        <taxon>Streptophyta</taxon>
        <taxon>Embryophyta</taxon>
        <taxon>Tracheophyta</taxon>
        <taxon>Polypodiopsida</taxon>
        <taxon>Polypodiidae</taxon>
        <taxon>Polypodiales</taxon>
        <taxon>Pteridineae</taxon>
        <taxon>Pteridaceae</taxon>
        <taxon>Parkerioideae</taxon>
        <taxon>Ceratopteris</taxon>
    </lineage>
</organism>
<name>A0A8T2SB90_CERRI</name>
<dbReference type="AlphaFoldDB" id="A0A8T2SB90"/>
<dbReference type="Proteomes" id="UP000825935">
    <property type="component" value="Chromosome 21"/>
</dbReference>
<sequence>MNEVGESRVATSTTRTDLQERLCVSSRVHSPGRCWETTHLWKTTAYHGNFTAHPVLKAHTISWCRVPNGATALAYATCFSYRLQRCKPQAPLQVSTLTSTQTCKQGASQPRLLYLFE</sequence>
<evidence type="ECO:0000313" key="1">
    <source>
        <dbReference type="EMBL" id="KAH7314863.1"/>
    </source>
</evidence>